<dbReference type="GeneID" id="20206447"/>
<dbReference type="EnsemblMetazoa" id="HelroT177788">
    <property type="protein sequence ID" value="HelroP177788"/>
    <property type="gene ID" value="HelroG177788"/>
</dbReference>
<dbReference type="AlphaFoldDB" id="T1FC98"/>
<reference evidence="1 3" key="2">
    <citation type="journal article" date="2013" name="Nature">
        <title>Insights into bilaterian evolution from three spiralian genomes.</title>
        <authorList>
            <person name="Simakov O."/>
            <person name="Marletaz F."/>
            <person name="Cho S.J."/>
            <person name="Edsinger-Gonzales E."/>
            <person name="Havlak P."/>
            <person name="Hellsten U."/>
            <person name="Kuo D.H."/>
            <person name="Larsson T."/>
            <person name="Lv J."/>
            <person name="Arendt D."/>
            <person name="Savage R."/>
            <person name="Osoegawa K."/>
            <person name="de Jong P."/>
            <person name="Grimwood J."/>
            <person name="Chapman J.A."/>
            <person name="Shapiro H."/>
            <person name="Aerts A."/>
            <person name="Otillar R.P."/>
            <person name="Terry A.Y."/>
            <person name="Boore J.L."/>
            <person name="Grigoriev I.V."/>
            <person name="Lindberg D.R."/>
            <person name="Seaver E.C."/>
            <person name="Weisblat D.A."/>
            <person name="Putnam N.H."/>
            <person name="Rokhsar D.S."/>
        </authorList>
    </citation>
    <scope>NUCLEOTIDE SEQUENCE</scope>
</reference>
<dbReference type="CTD" id="20206447"/>
<dbReference type="EMBL" id="KB097304">
    <property type="protein sequence ID" value="ESN97728.1"/>
    <property type="molecule type" value="Genomic_DNA"/>
</dbReference>
<evidence type="ECO:0000313" key="1">
    <source>
        <dbReference type="EMBL" id="ESN97728.1"/>
    </source>
</evidence>
<proteinExistence type="predicted"/>
<dbReference type="HOGENOM" id="CLU_617185_0_0_1"/>
<reference evidence="3" key="1">
    <citation type="submission" date="2012-12" db="EMBL/GenBank/DDBJ databases">
        <authorList>
            <person name="Hellsten U."/>
            <person name="Grimwood J."/>
            <person name="Chapman J.A."/>
            <person name="Shapiro H."/>
            <person name="Aerts A."/>
            <person name="Otillar R.P."/>
            <person name="Terry A.Y."/>
            <person name="Boore J.L."/>
            <person name="Simakov O."/>
            <person name="Marletaz F."/>
            <person name="Cho S.-J."/>
            <person name="Edsinger-Gonzales E."/>
            <person name="Havlak P."/>
            <person name="Kuo D.-H."/>
            <person name="Larsson T."/>
            <person name="Lv J."/>
            <person name="Arendt D."/>
            <person name="Savage R."/>
            <person name="Osoegawa K."/>
            <person name="de Jong P."/>
            <person name="Lindberg D.R."/>
            <person name="Seaver E.C."/>
            <person name="Weisblat D.A."/>
            <person name="Putnam N.H."/>
            <person name="Grigoriev I.V."/>
            <person name="Rokhsar D.S."/>
        </authorList>
    </citation>
    <scope>NUCLEOTIDE SEQUENCE</scope>
</reference>
<accession>T1FC98</accession>
<dbReference type="EMBL" id="AMQM01006185">
    <property type="status" value="NOT_ANNOTATED_CDS"/>
    <property type="molecule type" value="Genomic_DNA"/>
</dbReference>
<evidence type="ECO:0008006" key="4">
    <source>
        <dbReference type="Google" id="ProtNLM"/>
    </source>
</evidence>
<gene>
    <name evidence="2" type="primary">20206447</name>
    <name evidence="1" type="ORF">HELRODRAFT_177788</name>
</gene>
<reference evidence="2" key="3">
    <citation type="submission" date="2015-06" db="UniProtKB">
        <authorList>
            <consortium name="EnsemblMetazoa"/>
        </authorList>
    </citation>
    <scope>IDENTIFICATION</scope>
</reference>
<sequence length="444" mass="50692">MEWRMNGDQAGSIVNTRMHLNVQYLEQKKCGDISFFKTVAVFKWYGMPLHLDVCHPSIECNRNISKFVTYYARYPVFTICKKNSTTCLAVAKGYYEDVIAQNIRETNISSDMFWQYSSSGYIRNTRSFSLGIDLGVGMCVSYVKNNVLRETVPAYKLINSRKFTESGSSLLWKINNFEDKILINKEADLTVVINDNSSFPVLAVHGIGVDGANITKVESMLDSNACYKQIIKYEKYYLNLPQYSSIDVGFNDNGTYKCLTLEENRFEVKTRTNNENQLFTMNKHTILVSKLNGIGIDITNETNRVCTKILGNNENNTDNTSFLFFPIAPSPYVPRKKGNMWEYIGYRNNQHLVNGQLMVRIHFVKFQNCPGYINDVWYAMAKYGRRLDGAASWDCGVRACGLLGATLVIVDTQEFLNRLAQRIQTSVTIGQVVFYTYLNFVSPL</sequence>
<organism evidence="2 3">
    <name type="scientific">Helobdella robusta</name>
    <name type="common">Californian leech</name>
    <dbReference type="NCBI Taxonomy" id="6412"/>
    <lineage>
        <taxon>Eukaryota</taxon>
        <taxon>Metazoa</taxon>
        <taxon>Spiralia</taxon>
        <taxon>Lophotrochozoa</taxon>
        <taxon>Annelida</taxon>
        <taxon>Clitellata</taxon>
        <taxon>Hirudinea</taxon>
        <taxon>Rhynchobdellida</taxon>
        <taxon>Glossiphoniidae</taxon>
        <taxon>Helobdella</taxon>
    </lineage>
</organism>
<protein>
    <recommendedName>
        <fullName evidence="4">C-type lectin domain-containing protein</fullName>
    </recommendedName>
</protein>
<evidence type="ECO:0000313" key="2">
    <source>
        <dbReference type="EnsemblMetazoa" id="HelroP177788"/>
    </source>
</evidence>
<evidence type="ECO:0000313" key="3">
    <source>
        <dbReference type="Proteomes" id="UP000015101"/>
    </source>
</evidence>
<dbReference type="RefSeq" id="XP_009024187.1">
    <property type="nucleotide sequence ID" value="XM_009025939.1"/>
</dbReference>
<name>T1FC98_HELRO</name>
<keyword evidence="3" id="KW-1185">Reference proteome</keyword>
<dbReference type="InParanoid" id="T1FC98"/>
<dbReference type="Proteomes" id="UP000015101">
    <property type="component" value="Unassembled WGS sequence"/>
</dbReference>
<dbReference type="KEGG" id="hro:HELRODRAFT_177788"/>